<organism evidence="7 8">
    <name type="scientific">Streptomyces asoensis</name>
    <dbReference type="NCBI Taxonomy" id="249586"/>
    <lineage>
        <taxon>Bacteria</taxon>
        <taxon>Bacillati</taxon>
        <taxon>Actinomycetota</taxon>
        <taxon>Actinomycetes</taxon>
        <taxon>Kitasatosporales</taxon>
        <taxon>Streptomycetaceae</taxon>
        <taxon>Streptomyces</taxon>
    </lineage>
</organism>
<gene>
    <name evidence="7" type="ORF">G9272_19870</name>
</gene>
<dbReference type="InterPro" id="IPR013785">
    <property type="entry name" value="Aldolase_TIM"/>
</dbReference>
<dbReference type="SFLD" id="SFLDG01067">
    <property type="entry name" value="SPASM/twitch_domain_containing"/>
    <property type="match status" value="1"/>
</dbReference>
<feature type="compositionally biased region" description="Polar residues" evidence="5">
    <location>
        <begin position="1"/>
        <end position="22"/>
    </location>
</feature>
<dbReference type="SFLD" id="SFLDG01072">
    <property type="entry name" value="dehydrogenase_like"/>
    <property type="match status" value="1"/>
</dbReference>
<evidence type="ECO:0000256" key="3">
    <source>
        <dbReference type="ARBA" id="ARBA00023004"/>
    </source>
</evidence>
<feature type="domain" description="Radical SAM core" evidence="6">
    <location>
        <begin position="50"/>
        <end position="296"/>
    </location>
</feature>
<evidence type="ECO:0000259" key="6">
    <source>
        <dbReference type="PROSITE" id="PS51918"/>
    </source>
</evidence>
<evidence type="ECO:0000313" key="7">
    <source>
        <dbReference type="EMBL" id="QJT02304.1"/>
    </source>
</evidence>
<dbReference type="AlphaFoldDB" id="A0A6M4WPC9"/>
<evidence type="ECO:0000256" key="2">
    <source>
        <dbReference type="ARBA" id="ARBA00022723"/>
    </source>
</evidence>
<dbReference type="CDD" id="cd01335">
    <property type="entry name" value="Radical_SAM"/>
    <property type="match status" value="1"/>
</dbReference>
<dbReference type="NCBIfam" id="TIGR04269">
    <property type="entry name" value="SAM_SPASM_FxsB"/>
    <property type="match status" value="1"/>
</dbReference>
<keyword evidence="3" id="KW-0408">Iron</keyword>
<evidence type="ECO:0000313" key="8">
    <source>
        <dbReference type="Proteomes" id="UP000502665"/>
    </source>
</evidence>
<dbReference type="Gene3D" id="3.20.20.70">
    <property type="entry name" value="Aldolase class I"/>
    <property type="match status" value="1"/>
</dbReference>
<feature type="region of interest" description="Disordered" evidence="5">
    <location>
        <begin position="1"/>
        <end position="41"/>
    </location>
</feature>
<keyword evidence="8" id="KW-1185">Reference proteome</keyword>
<proteinExistence type="predicted"/>
<dbReference type="InterPro" id="IPR058240">
    <property type="entry name" value="rSAM_sf"/>
</dbReference>
<dbReference type="InterPro" id="IPR007197">
    <property type="entry name" value="rSAM"/>
</dbReference>
<dbReference type="InterPro" id="IPR023867">
    <property type="entry name" value="Sulphatase_maturase_rSAM"/>
</dbReference>
<dbReference type="GO" id="GO:0051536">
    <property type="term" value="F:iron-sulfur cluster binding"/>
    <property type="evidence" value="ECO:0007669"/>
    <property type="project" value="UniProtKB-KW"/>
</dbReference>
<dbReference type="PANTHER" id="PTHR43273:SF8">
    <property type="entry name" value="RADICAL SAM DOMAIN PROTEIN"/>
    <property type="match status" value="1"/>
</dbReference>
<dbReference type="SUPFAM" id="SSF102114">
    <property type="entry name" value="Radical SAM enzymes"/>
    <property type="match status" value="1"/>
</dbReference>
<dbReference type="Proteomes" id="UP000502665">
    <property type="component" value="Chromosome"/>
</dbReference>
<accession>A0A6M4WPC9</accession>
<dbReference type="GO" id="GO:0016491">
    <property type="term" value="F:oxidoreductase activity"/>
    <property type="evidence" value="ECO:0007669"/>
    <property type="project" value="InterPro"/>
</dbReference>
<evidence type="ECO:0000256" key="5">
    <source>
        <dbReference type="SAM" id="MobiDB-lite"/>
    </source>
</evidence>
<dbReference type="InterPro" id="IPR026335">
    <property type="entry name" value="rSAM_SPASM_FxsB"/>
</dbReference>
<keyword evidence="1" id="KW-0949">S-adenosyl-L-methionine</keyword>
<dbReference type="PROSITE" id="PS51918">
    <property type="entry name" value="RADICAL_SAM"/>
    <property type="match status" value="1"/>
</dbReference>
<dbReference type="GO" id="GO:0046872">
    <property type="term" value="F:metal ion binding"/>
    <property type="evidence" value="ECO:0007669"/>
    <property type="project" value="UniProtKB-KW"/>
</dbReference>
<evidence type="ECO:0000256" key="4">
    <source>
        <dbReference type="ARBA" id="ARBA00023014"/>
    </source>
</evidence>
<name>A0A6M4WPC9_9ACTN</name>
<keyword evidence="4" id="KW-0411">Iron-sulfur</keyword>
<dbReference type="PANTHER" id="PTHR43273">
    <property type="entry name" value="ANAEROBIC SULFATASE-MATURATING ENZYME HOMOLOG ASLB-RELATED"/>
    <property type="match status" value="1"/>
</dbReference>
<sequence>MQGTSPSLDTTTSAAVRNSRQGPTWDDSTPPPNHWPEPRISVTEDGRTTLRAFDQFIVKLCSRCNLSCDYCYVYELRDSGWRERPRIMSLPVRERLVSRIAEHARRHRLDRVRVLLHGGEPLLAGPRVIVDFVTAVRRALLGTGTEVDLALQTNGVLLSEELLDLLLELDVRVGVSLDGYVEAHDRHRHRRGRGSGADRGSHAGVTAALGLLGSARYRPLFGGLLCTIDPANDPVRTFDALAAHRPPAADFLLPHGTWDHPPAGAGGDAVPYGAWLCAVHDRWRETGRPMRVRLFESVDALSRHDGGSSSEVLGTLPAAAVAIETDGTVAWTESLNAVAEGAAHTGGTVFSHSFDALLGLACAPEYGVGSLCRVCRECPLVQVCGGGLRAHRFGRGRGFANPSVYCKDISTLIRHIGARTDQ</sequence>
<protein>
    <submittedName>
        <fullName evidence="7">FxsB family radical SAM/SPASM domain protein</fullName>
    </submittedName>
</protein>
<dbReference type="SFLD" id="SFLDG01386">
    <property type="entry name" value="main_SPASM_domain-containing"/>
    <property type="match status" value="1"/>
</dbReference>
<reference evidence="7" key="1">
    <citation type="submission" date="2020-03" db="EMBL/GenBank/DDBJ databases">
        <title>Molecular networking-based the target discovery of potent antiproliferative macrolactams: 5/6/7/16 polycyclic ansamycins and glycosylated trienomycin from Streptomyces cacaoi subsp. asoensis.</title>
        <authorList>
            <person name="Liu L.-L."/>
        </authorList>
    </citation>
    <scope>NUCLEOTIDE SEQUENCE [LARGE SCALE GENOMIC DNA]</scope>
    <source>
        <strain evidence="7">H2S5</strain>
    </source>
</reference>
<dbReference type="SFLD" id="SFLDS00029">
    <property type="entry name" value="Radical_SAM"/>
    <property type="match status" value="1"/>
</dbReference>
<evidence type="ECO:0000256" key="1">
    <source>
        <dbReference type="ARBA" id="ARBA00022691"/>
    </source>
</evidence>
<keyword evidence="2" id="KW-0479">Metal-binding</keyword>
<dbReference type="Pfam" id="PF04055">
    <property type="entry name" value="Radical_SAM"/>
    <property type="match status" value="1"/>
</dbReference>
<dbReference type="EMBL" id="CP049838">
    <property type="protein sequence ID" value="QJT02304.1"/>
    <property type="molecule type" value="Genomic_DNA"/>
</dbReference>